<reference evidence="2" key="1">
    <citation type="journal article" date="2015" name="Nat. Genet.">
        <title>The genome and transcriptome of the zoonotic hookworm Ancylostoma ceylanicum identify infection-specific gene families.</title>
        <authorList>
            <person name="Schwarz E.M."/>
            <person name="Hu Y."/>
            <person name="Antoshechkin I."/>
            <person name="Miller M.M."/>
            <person name="Sternberg P.W."/>
            <person name="Aroian R.V."/>
        </authorList>
    </citation>
    <scope>NUCLEOTIDE SEQUENCE</scope>
    <source>
        <strain evidence="2">HY135</strain>
    </source>
</reference>
<dbReference type="AlphaFoldDB" id="A0A016VKM9"/>
<evidence type="ECO:0000313" key="1">
    <source>
        <dbReference type="EMBL" id="EYC27856.1"/>
    </source>
</evidence>
<name>A0A016VKM9_9BILA</name>
<organism evidence="1 2">
    <name type="scientific">Ancylostoma ceylanicum</name>
    <dbReference type="NCBI Taxonomy" id="53326"/>
    <lineage>
        <taxon>Eukaryota</taxon>
        <taxon>Metazoa</taxon>
        <taxon>Ecdysozoa</taxon>
        <taxon>Nematoda</taxon>
        <taxon>Chromadorea</taxon>
        <taxon>Rhabditida</taxon>
        <taxon>Rhabditina</taxon>
        <taxon>Rhabditomorpha</taxon>
        <taxon>Strongyloidea</taxon>
        <taxon>Ancylostomatidae</taxon>
        <taxon>Ancylostomatinae</taxon>
        <taxon>Ancylostoma</taxon>
    </lineage>
</organism>
<sequence length="80" mass="8617">MRIDCDWRSLAHNRCASASQSPAMATLGATLLEDYSGIVINAALLNLHSLFPPRPASRKLSWEALLPSCEQLGGECSSCL</sequence>
<protein>
    <submittedName>
        <fullName evidence="1">Uncharacterized protein</fullName>
    </submittedName>
</protein>
<gene>
    <name evidence="1" type="primary">Acey_s0008.g22</name>
    <name evidence="1" type="ORF">Y032_0008g22</name>
</gene>
<dbReference type="Proteomes" id="UP000024635">
    <property type="component" value="Unassembled WGS sequence"/>
</dbReference>
<evidence type="ECO:0000313" key="2">
    <source>
        <dbReference type="Proteomes" id="UP000024635"/>
    </source>
</evidence>
<proteinExistence type="predicted"/>
<comment type="caution">
    <text evidence="1">The sequence shown here is derived from an EMBL/GenBank/DDBJ whole genome shotgun (WGS) entry which is preliminary data.</text>
</comment>
<dbReference type="EMBL" id="JARK01001344">
    <property type="protein sequence ID" value="EYC27856.1"/>
    <property type="molecule type" value="Genomic_DNA"/>
</dbReference>
<keyword evidence="2" id="KW-1185">Reference proteome</keyword>
<accession>A0A016VKM9</accession>